<dbReference type="EMBL" id="MH744420">
    <property type="protein sequence ID" value="AYD81665.1"/>
    <property type="molecule type" value="Genomic_DNA"/>
</dbReference>
<sequence length="76" mass="8503">MARCEFTDLDASMCAHCRPPVDEPEPTVEPGPTGRWFHAVYPGICSSCGQRFTRGTPIRMRIPEGWTADCCDTPTW</sequence>
<dbReference type="Proteomes" id="UP000274637">
    <property type="component" value="Segment"/>
</dbReference>
<organism evidence="1 2">
    <name type="scientific">Streptomyces phage Kromp</name>
    <dbReference type="NCBI Taxonomy" id="2315619"/>
    <lineage>
        <taxon>Viruses</taxon>
        <taxon>Duplodnaviria</taxon>
        <taxon>Heunggongvirae</taxon>
        <taxon>Uroviricota</taxon>
        <taxon>Caudoviricetes</taxon>
        <taxon>Krompvirus</taxon>
        <taxon>Krompvirus kromp</taxon>
    </lineage>
</organism>
<proteinExistence type="predicted"/>
<gene>
    <name evidence="1" type="primary">64</name>
    <name evidence="1" type="ORF">SEA_KROMP_64</name>
</gene>
<keyword evidence="2" id="KW-1185">Reference proteome</keyword>
<evidence type="ECO:0000313" key="1">
    <source>
        <dbReference type="EMBL" id="AYD81665.1"/>
    </source>
</evidence>
<name>A0A386K8V5_9CAUD</name>
<accession>A0A386K8V5</accession>
<protein>
    <submittedName>
        <fullName evidence="1">Uncharacterized protein</fullName>
    </submittedName>
</protein>
<evidence type="ECO:0000313" key="2">
    <source>
        <dbReference type="Proteomes" id="UP000274637"/>
    </source>
</evidence>
<reference evidence="2" key="1">
    <citation type="submission" date="2018-08" db="EMBL/GenBank/DDBJ databases">
        <authorList>
            <person name="Mousa M."/>
            <person name="Kelsky B.L."/>
            <person name="Goh L.M."/>
            <person name="Shaffer C.D."/>
            <person name="Weston-Hafer K.A."/>
            <person name="Russell D.A."/>
            <person name="Pope W.H."/>
            <person name="Jacobs-Sera D."/>
            <person name="Hendrix R.W."/>
            <person name="Hatfull G.F."/>
        </authorList>
    </citation>
    <scope>NUCLEOTIDE SEQUENCE [LARGE SCALE GENOMIC DNA]</scope>
</reference>